<feature type="region of interest" description="Disordered" evidence="1">
    <location>
        <begin position="87"/>
        <end position="123"/>
    </location>
</feature>
<dbReference type="AlphaFoldDB" id="A0A5P2CSJ6"/>
<evidence type="ECO:0000313" key="2">
    <source>
        <dbReference type="EMBL" id="QES44718.1"/>
    </source>
</evidence>
<dbReference type="Proteomes" id="UP000324015">
    <property type="component" value="Chromosome"/>
</dbReference>
<dbReference type="EMBL" id="CP029191">
    <property type="protein sequence ID" value="QES44718.1"/>
    <property type="molecule type" value="Genomic_DNA"/>
</dbReference>
<name>A0A5P2CSJ6_STRVZ</name>
<sequence>MGRWGEDDDGAEGVGAAAVAVFGVMGEGWVGLESVDADAIFGGVECRPGSAARCSPGELSWRTTANHMTTETASAVNSVTPVAAKPFRKRRPEEFAERLRSVSSRPDGVHAGTSGRGSPPQAR</sequence>
<reference evidence="2 3" key="1">
    <citation type="submission" date="2018-05" db="EMBL/GenBank/DDBJ databases">
        <title>Streptomyces venezuelae.</title>
        <authorList>
            <person name="Kim W."/>
            <person name="Lee N."/>
            <person name="Cho B.-K."/>
        </authorList>
    </citation>
    <scope>NUCLEOTIDE SEQUENCE [LARGE SCALE GENOMIC DNA]</scope>
    <source>
        <strain evidence="2 3">ATCC 14585</strain>
    </source>
</reference>
<evidence type="ECO:0000256" key="1">
    <source>
        <dbReference type="SAM" id="MobiDB-lite"/>
    </source>
</evidence>
<protein>
    <submittedName>
        <fullName evidence="2">Uncharacterized protein</fullName>
    </submittedName>
</protein>
<evidence type="ECO:0000313" key="3">
    <source>
        <dbReference type="Proteomes" id="UP000324015"/>
    </source>
</evidence>
<proteinExistence type="predicted"/>
<organism evidence="2 3">
    <name type="scientific">Streptomyces venezuelae</name>
    <dbReference type="NCBI Taxonomy" id="54571"/>
    <lineage>
        <taxon>Bacteria</taxon>
        <taxon>Bacillati</taxon>
        <taxon>Actinomycetota</taxon>
        <taxon>Actinomycetes</taxon>
        <taxon>Kitasatosporales</taxon>
        <taxon>Streptomycetaceae</taxon>
        <taxon>Streptomyces</taxon>
    </lineage>
</organism>
<feature type="compositionally biased region" description="Basic and acidic residues" evidence="1">
    <location>
        <begin position="91"/>
        <end position="100"/>
    </location>
</feature>
<accession>A0A5P2CSJ6</accession>
<gene>
    <name evidence="2" type="ORF">DEJ49_30330</name>
</gene>